<comment type="caution">
    <text evidence="1">The sequence shown here is derived from an EMBL/GenBank/DDBJ whole genome shotgun (WGS) entry which is preliminary data.</text>
</comment>
<evidence type="ECO:0000313" key="1">
    <source>
        <dbReference type="EMBL" id="KAB8039165.1"/>
    </source>
</evidence>
<sequence length="135" mass="16274">MKPFFNKINFRSKFEFTKSWPAGTIAKGLYNDFSEHLHFQIFIPDLCTVILCELKTLEHFEGWIWKRYNEMNKCQHSFKKINLGFTNEMCEKCDYFQLKNEYIEKIKLDIQCDSYGLVPEILEIGKYCSKYNECY</sequence>
<name>A0A6N6VYF6_9BACT</name>
<dbReference type="AlphaFoldDB" id="A0A6N6VYF6"/>
<organism evidence="1 2">
    <name type="scientific">Silvanigrella paludirubra</name>
    <dbReference type="NCBI Taxonomy" id="2499159"/>
    <lineage>
        <taxon>Bacteria</taxon>
        <taxon>Pseudomonadati</taxon>
        <taxon>Bdellovibrionota</taxon>
        <taxon>Oligoflexia</taxon>
        <taxon>Silvanigrellales</taxon>
        <taxon>Silvanigrellaceae</taxon>
        <taxon>Silvanigrella</taxon>
    </lineage>
</organism>
<dbReference type="Proteomes" id="UP000437748">
    <property type="component" value="Unassembled WGS sequence"/>
</dbReference>
<keyword evidence="2" id="KW-1185">Reference proteome</keyword>
<gene>
    <name evidence="1" type="ORF">GCL60_09930</name>
</gene>
<evidence type="ECO:0000313" key="2">
    <source>
        <dbReference type="Proteomes" id="UP000437748"/>
    </source>
</evidence>
<reference evidence="1 2" key="1">
    <citation type="submission" date="2019-10" db="EMBL/GenBank/DDBJ databases">
        <title>New species of Slilvanegrellaceae.</title>
        <authorList>
            <person name="Pitt A."/>
            <person name="Hahn M.W."/>
        </authorList>
    </citation>
    <scope>NUCLEOTIDE SEQUENCE [LARGE SCALE GENOMIC DNA]</scope>
    <source>
        <strain evidence="1 2">SP-Ram-0.45-NSY-1</strain>
    </source>
</reference>
<accession>A0A6N6VYF6</accession>
<protein>
    <submittedName>
        <fullName evidence="1">Uncharacterized protein</fullName>
    </submittedName>
</protein>
<dbReference type="RefSeq" id="WP_153420564.1">
    <property type="nucleotide sequence ID" value="NZ_WFLM01000003.1"/>
</dbReference>
<proteinExistence type="predicted"/>
<dbReference type="EMBL" id="WFLM01000003">
    <property type="protein sequence ID" value="KAB8039165.1"/>
    <property type="molecule type" value="Genomic_DNA"/>
</dbReference>